<feature type="transmembrane region" description="Helical" evidence="3">
    <location>
        <begin position="196"/>
        <end position="218"/>
    </location>
</feature>
<dbReference type="SUPFAM" id="SSF48403">
    <property type="entry name" value="Ankyrin repeat"/>
    <property type="match status" value="1"/>
</dbReference>
<evidence type="ECO:0000256" key="1">
    <source>
        <dbReference type="PROSITE-ProRule" id="PRU00023"/>
    </source>
</evidence>
<dbReference type="InterPro" id="IPR002110">
    <property type="entry name" value="Ankyrin_rpt"/>
</dbReference>
<accession>A0A813IB80</accession>
<comment type="caution">
    <text evidence="4">The sequence shown here is derived from an EMBL/GenBank/DDBJ whole genome shotgun (WGS) entry which is preliminary data.</text>
</comment>
<keyword evidence="3" id="KW-1133">Transmembrane helix</keyword>
<dbReference type="Proteomes" id="UP000626109">
    <property type="component" value="Unassembled WGS sequence"/>
</dbReference>
<evidence type="ECO:0000313" key="4">
    <source>
        <dbReference type="EMBL" id="CAE8647140.1"/>
    </source>
</evidence>
<dbReference type="InterPro" id="IPR036770">
    <property type="entry name" value="Ankyrin_rpt-contain_sf"/>
</dbReference>
<organism evidence="4 5">
    <name type="scientific">Polarella glacialis</name>
    <name type="common">Dinoflagellate</name>
    <dbReference type="NCBI Taxonomy" id="89957"/>
    <lineage>
        <taxon>Eukaryota</taxon>
        <taxon>Sar</taxon>
        <taxon>Alveolata</taxon>
        <taxon>Dinophyceae</taxon>
        <taxon>Suessiales</taxon>
        <taxon>Suessiaceae</taxon>
        <taxon>Polarella</taxon>
    </lineage>
</organism>
<evidence type="ECO:0000256" key="3">
    <source>
        <dbReference type="SAM" id="Phobius"/>
    </source>
</evidence>
<feature type="repeat" description="ANK" evidence="1">
    <location>
        <begin position="57"/>
        <end position="89"/>
    </location>
</feature>
<evidence type="ECO:0000256" key="2">
    <source>
        <dbReference type="SAM" id="MobiDB-lite"/>
    </source>
</evidence>
<name>A0A813IB80_POLGL</name>
<proteinExistence type="predicted"/>
<protein>
    <submittedName>
        <fullName evidence="4">Uncharacterized protein</fullName>
    </submittedName>
</protein>
<dbReference type="PROSITE" id="PS50088">
    <property type="entry name" value="ANK_REPEAT"/>
    <property type="match status" value="1"/>
</dbReference>
<dbReference type="AlphaFoldDB" id="A0A813IB80"/>
<feature type="region of interest" description="Disordered" evidence="2">
    <location>
        <begin position="1"/>
        <end position="31"/>
    </location>
</feature>
<feature type="non-terminal residue" evidence="4">
    <location>
        <position position="226"/>
    </location>
</feature>
<dbReference type="PROSITE" id="PS50297">
    <property type="entry name" value="ANK_REP_REGION"/>
    <property type="match status" value="1"/>
</dbReference>
<dbReference type="EMBL" id="CAJNNW010005147">
    <property type="protein sequence ID" value="CAE8647140.1"/>
    <property type="molecule type" value="Genomic_DNA"/>
</dbReference>
<keyword evidence="1" id="KW-0040">ANK repeat</keyword>
<keyword evidence="3" id="KW-0472">Membrane</keyword>
<reference evidence="4" key="1">
    <citation type="submission" date="2021-02" db="EMBL/GenBank/DDBJ databases">
        <authorList>
            <person name="Dougan E. K."/>
            <person name="Rhodes N."/>
            <person name="Thang M."/>
            <person name="Chan C."/>
        </authorList>
    </citation>
    <scope>NUCLEOTIDE SEQUENCE</scope>
</reference>
<evidence type="ECO:0000313" key="5">
    <source>
        <dbReference type="Proteomes" id="UP000626109"/>
    </source>
</evidence>
<keyword evidence="3" id="KW-0812">Transmembrane</keyword>
<dbReference type="Gene3D" id="1.25.40.20">
    <property type="entry name" value="Ankyrin repeat-containing domain"/>
    <property type="match status" value="1"/>
</dbReference>
<gene>
    <name evidence="4" type="ORF">PGLA2088_LOCUS5418</name>
</gene>
<sequence length="226" mass="25714">ELRRQEERARQHQELEKKARESAAQARAERESREKVKAFLAAEGYRHLRASRRWSPIATYPLHRAVQLNDAHMVRLLLRLGADPQMTNTLGQTPLKLAKWKNGRKNGFAEVTQLHRFLDQLALDVTTYSDQLPPGGPIPCTTAEVLNYVNIRLQDTEDRECYYSSRDLKGEDVWFSMPSPGLADHAWFQKHLEYPVLLALGGLVLLTILLGCLAVEGAELWFSGIV</sequence>
<dbReference type="Pfam" id="PF00023">
    <property type="entry name" value="Ank"/>
    <property type="match status" value="1"/>
</dbReference>